<keyword evidence="2" id="KW-1185">Reference proteome</keyword>
<dbReference type="SUPFAM" id="SSF46785">
    <property type="entry name" value="Winged helix' DNA-binding domain"/>
    <property type="match status" value="1"/>
</dbReference>
<evidence type="ECO:0000313" key="2">
    <source>
        <dbReference type="Proteomes" id="UP001501729"/>
    </source>
</evidence>
<evidence type="ECO:0008006" key="3">
    <source>
        <dbReference type="Google" id="ProtNLM"/>
    </source>
</evidence>
<organism evidence="1 2">
    <name type="scientific">Haladaptatus pallidirubidus</name>
    <dbReference type="NCBI Taxonomy" id="1008152"/>
    <lineage>
        <taxon>Archaea</taxon>
        <taxon>Methanobacteriati</taxon>
        <taxon>Methanobacteriota</taxon>
        <taxon>Stenosarchaea group</taxon>
        <taxon>Halobacteria</taxon>
        <taxon>Halobacteriales</taxon>
        <taxon>Haladaptataceae</taxon>
        <taxon>Haladaptatus</taxon>
    </lineage>
</organism>
<name>A0AAV3UH39_9EURY</name>
<sequence>MSSSAPSPDTVLEVFQALGPPGTPFTTPEVAEEFNCTDRTIYNKLDALVEDDVLETKKVGARGRVWWQPLQASEDGRERETNTTKDLGLPAPGARVLVADGKVDSRSPRWGFTFTERTTT</sequence>
<dbReference type="InterPro" id="IPR036390">
    <property type="entry name" value="WH_DNA-bd_sf"/>
</dbReference>
<reference evidence="1 2" key="1">
    <citation type="journal article" date="2019" name="Int. J. Syst. Evol. Microbiol.">
        <title>The Global Catalogue of Microorganisms (GCM) 10K type strain sequencing project: providing services to taxonomists for standard genome sequencing and annotation.</title>
        <authorList>
            <consortium name="The Broad Institute Genomics Platform"/>
            <consortium name="The Broad Institute Genome Sequencing Center for Infectious Disease"/>
            <person name="Wu L."/>
            <person name="Ma J."/>
        </authorList>
    </citation>
    <scope>NUCLEOTIDE SEQUENCE [LARGE SCALE GENOMIC DNA]</scope>
    <source>
        <strain evidence="1 2">JCM 17504</strain>
    </source>
</reference>
<dbReference type="RefSeq" id="WP_227777290.1">
    <property type="nucleotide sequence ID" value="NZ_BAABKX010000007.1"/>
</dbReference>
<protein>
    <recommendedName>
        <fullName evidence="3">HTH domain-containing protein</fullName>
    </recommendedName>
</protein>
<dbReference type="AlphaFoldDB" id="A0AAV3UH39"/>
<evidence type="ECO:0000313" key="1">
    <source>
        <dbReference type="EMBL" id="GAA5050003.1"/>
    </source>
</evidence>
<dbReference type="GeneID" id="68615393"/>
<gene>
    <name evidence="1" type="ORF">GCM10025751_23490</name>
</gene>
<proteinExistence type="predicted"/>
<dbReference type="Proteomes" id="UP001501729">
    <property type="component" value="Unassembled WGS sequence"/>
</dbReference>
<dbReference type="EMBL" id="BAABKX010000007">
    <property type="protein sequence ID" value="GAA5050003.1"/>
    <property type="molecule type" value="Genomic_DNA"/>
</dbReference>
<comment type="caution">
    <text evidence="1">The sequence shown here is derived from an EMBL/GenBank/DDBJ whole genome shotgun (WGS) entry which is preliminary data.</text>
</comment>
<accession>A0AAV3UH39</accession>